<evidence type="ECO:0000259" key="1">
    <source>
        <dbReference type="Pfam" id="PF13649"/>
    </source>
</evidence>
<protein>
    <submittedName>
        <fullName evidence="2">S-adenosyl-L-methionine-dependent methyltransferase</fullName>
    </submittedName>
</protein>
<reference evidence="2" key="1">
    <citation type="journal article" date="2019" name="Environ. Microbiol.">
        <title>Fungal ecological strategies reflected in gene transcription - a case study of two litter decomposers.</title>
        <authorList>
            <person name="Barbi F."/>
            <person name="Kohler A."/>
            <person name="Barry K."/>
            <person name="Baskaran P."/>
            <person name="Daum C."/>
            <person name="Fauchery L."/>
            <person name="Ihrmark K."/>
            <person name="Kuo A."/>
            <person name="LaButti K."/>
            <person name="Lipzen A."/>
            <person name="Morin E."/>
            <person name="Grigoriev I.V."/>
            <person name="Henrissat B."/>
            <person name="Lindahl B."/>
            <person name="Martin F."/>
        </authorList>
    </citation>
    <scope>NUCLEOTIDE SEQUENCE</scope>
    <source>
        <strain evidence="2">JB14</strain>
    </source>
</reference>
<sequence>MASCLLISCLPTKRSEFGGYFRLDSPLTIHNLKSIPYRLNRQNRFLTKNVCDGKLICVPLTLRPGDEILESATGTGIWLLDIAKDLPTTISLTGTDIESRLFPIHGQHPPNISFLSHSATGLPKSWDNKFKLINQRLLTPALTREQWNLAFREAYRVLAPGGWIQLLEAGPEIKLQHSGPNMTRIVDSLIALHDMRGLVHDLPYIVDQLLTNAGFVNVQRKTVCLSPRAGRGNHWDEDSDHQTIVFAFIRAAKKGLLETNVFESEEEFEKVLEGTEKEWDEWALAGRGALWTWTVAYAQKPETV</sequence>
<dbReference type="InterPro" id="IPR029063">
    <property type="entry name" value="SAM-dependent_MTases_sf"/>
</dbReference>
<evidence type="ECO:0000313" key="3">
    <source>
        <dbReference type="Proteomes" id="UP000799118"/>
    </source>
</evidence>
<dbReference type="CDD" id="cd02440">
    <property type="entry name" value="AdoMet_MTases"/>
    <property type="match status" value="1"/>
</dbReference>
<proteinExistence type="predicted"/>
<feature type="domain" description="Methyltransferase" evidence="1">
    <location>
        <begin position="68"/>
        <end position="162"/>
    </location>
</feature>
<dbReference type="Gene3D" id="3.40.50.150">
    <property type="entry name" value="Vaccinia Virus protein VP39"/>
    <property type="match status" value="1"/>
</dbReference>
<keyword evidence="2" id="KW-0808">Transferase</keyword>
<dbReference type="GO" id="GO:0008168">
    <property type="term" value="F:methyltransferase activity"/>
    <property type="evidence" value="ECO:0007669"/>
    <property type="project" value="UniProtKB-KW"/>
</dbReference>
<dbReference type="OrthoDB" id="184880at2759"/>
<dbReference type="GO" id="GO:0032259">
    <property type="term" value="P:methylation"/>
    <property type="evidence" value="ECO:0007669"/>
    <property type="project" value="UniProtKB-KW"/>
</dbReference>
<dbReference type="InterPro" id="IPR041698">
    <property type="entry name" value="Methyltransf_25"/>
</dbReference>
<name>A0A6A4HIR4_9AGAR</name>
<dbReference type="PANTHER" id="PTHR43591">
    <property type="entry name" value="METHYLTRANSFERASE"/>
    <property type="match status" value="1"/>
</dbReference>
<dbReference type="Proteomes" id="UP000799118">
    <property type="component" value="Unassembled WGS sequence"/>
</dbReference>
<dbReference type="Pfam" id="PF13649">
    <property type="entry name" value="Methyltransf_25"/>
    <property type="match status" value="1"/>
</dbReference>
<evidence type="ECO:0000313" key="2">
    <source>
        <dbReference type="EMBL" id="KAE9397580.1"/>
    </source>
</evidence>
<organism evidence="2 3">
    <name type="scientific">Gymnopus androsaceus JB14</name>
    <dbReference type="NCBI Taxonomy" id="1447944"/>
    <lineage>
        <taxon>Eukaryota</taxon>
        <taxon>Fungi</taxon>
        <taxon>Dikarya</taxon>
        <taxon>Basidiomycota</taxon>
        <taxon>Agaricomycotina</taxon>
        <taxon>Agaricomycetes</taxon>
        <taxon>Agaricomycetidae</taxon>
        <taxon>Agaricales</taxon>
        <taxon>Marasmiineae</taxon>
        <taxon>Omphalotaceae</taxon>
        <taxon>Gymnopus</taxon>
    </lineage>
</organism>
<keyword evidence="3" id="KW-1185">Reference proteome</keyword>
<dbReference type="AlphaFoldDB" id="A0A6A4HIR4"/>
<keyword evidence="2" id="KW-0489">Methyltransferase</keyword>
<gene>
    <name evidence="2" type="ORF">BT96DRAFT_823214</name>
</gene>
<accession>A0A6A4HIR4</accession>
<dbReference type="SUPFAM" id="SSF53335">
    <property type="entry name" value="S-adenosyl-L-methionine-dependent methyltransferases"/>
    <property type="match status" value="1"/>
</dbReference>
<dbReference type="EMBL" id="ML769495">
    <property type="protein sequence ID" value="KAE9397580.1"/>
    <property type="molecule type" value="Genomic_DNA"/>
</dbReference>